<reference evidence="1 2" key="1">
    <citation type="submission" date="2012-01" db="EMBL/GenBank/DDBJ databases">
        <title>The Genome Sequence of Odoribacter laneus YIT 12061.</title>
        <authorList>
            <consortium name="The Broad Institute Genome Sequencing Platform"/>
            <person name="Earl A."/>
            <person name="Ward D."/>
            <person name="Feldgarden M."/>
            <person name="Gevers D."/>
            <person name="Morotomi M."/>
            <person name="Young S.K."/>
            <person name="Zeng Q."/>
            <person name="Gargeya S."/>
            <person name="Fitzgerald M."/>
            <person name="Haas B."/>
            <person name="Abouelleil A."/>
            <person name="Alvarado L."/>
            <person name="Arachchi H.M."/>
            <person name="Berlin A."/>
            <person name="Chapman S.B."/>
            <person name="Gearin G."/>
            <person name="Goldberg J."/>
            <person name="Griggs A."/>
            <person name="Gujja S."/>
            <person name="Hansen M."/>
            <person name="Heiman D."/>
            <person name="Howarth C."/>
            <person name="Larimer J."/>
            <person name="Lui A."/>
            <person name="MacDonald P.J.P."/>
            <person name="McCowen C."/>
            <person name="Montmayeur A."/>
            <person name="Murphy C."/>
            <person name="Neiman D."/>
            <person name="Pearson M."/>
            <person name="Priest M."/>
            <person name="Roberts A."/>
            <person name="Saif S."/>
            <person name="Shea T."/>
            <person name="Sisk P."/>
            <person name="Stolte C."/>
            <person name="Sykes S."/>
            <person name="Wortman J."/>
            <person name="Nusbaum C."/>
            <person name="Birren B."/>
        </authorList>
    </citation>
    <scope>NUCLEOTIDE SEQUENCE [LARGE SCALE GENOMIC DNA]</scope>
    <source>
        <strain evidence="1 2">YIT 12061</strain>
    </source>
</reference>
<protein>
    <submittedName>
        <fullName evidence="1">Uncharacterized protein</fullName>
    </submittedName>
</protein>
<dbReference type="HOGENOM" id="CLU_715391_0_0_10"/>
<dbReference type="Proteomes" id="UP000004892">
    <property type="component" value="Unassembled WGS sequence"/>
</dbReference>
<accession>H1DL21</accession>
<sequence length="386" mass="43024">MKCFYPMLLFSLLICIGCKETEESIMVDTLLLSSNRVAMASNGGRTTIAITSSSQWKATTTAEWIECIPDENCLIIKAGPNVEDSVRAAEIFVATSTVSETIQVKQEGWDTESSLKLFYDEEGCLLDSEGDEFTVTVMADMDWEVVADNVWFTVDKQKEANRFTVTVPRNEGSQQQRTVLTVTAGYATRQIELTQQTRSENGFYALEGSWNWSAPAWFYGNEILGGGINTSCRLEAYIYNQQYKLWDLFLNGIGLYVTYSPETGEVTIPLGWSVGYNDSYMFYLCGVDVNSRNLTFEGALTLVPDAGKLLVKSSVSDQYPYVGIVGYNGQVYTLFNNLCYAVIEGSVLEKNADQRSVSAIEYEQIIPATGSNNSRKRGNATFEIRE</sequence>
<name>H1DL21_9BACT</name>
<dbReference type="EMBL" id="ADMC01000034">
    <property type="protein sequence ID" value="EHP45112.1"/>
    <property type="molecule type" value="Genomic_DNA"/>
</dbReference>
<proteinExistence type="predicted"/>
<evidence type="ECO:0000313" key="2">
    <source>
        <dbReference type="Proteomes" id="UP000004892"/>
    </source>
</evidence>
<keyword evidence="2" id="KW-1185">Reference proteome</keyword>
<comment type="caution">
    <text evidence="1">The sequence shown here is derived from an EMBL/GenBank/DDBJ whole genome shotgun (WGS) entry which is preliminary data.</text>
</comment>
<dbReference type="InterPro" id="IPR024361">
    <property type="entry name" value="BACON"/>
</dbReference>
<dbReference type="STRING" id="742817.HMPREF9449_02957"/>
<dbReference type="RefSeq" id="WP_009138100.1">
    <property type="nucleotide sequence ID" value="NZ_JH594598.1"/>
</dbReference>
<dbReference type="InterPro" id="IPR013783">
    <property type="entry name" value="Ig-like_fold"/>
</dbReference>
<dbReference type="GeneID" id="98070474"/>
<dbReference type="Gene3D" id="2.60.40.10">
    <property type="entry name" value="Immunoglobulins"/>
    <property type="match status" value="2"/>
</dbReference>
<dbReference type="PATRIC" id="fig|742817.3.peg.3165"/>
<organism evidence="1 2">
    <name type="scientific">Odoribacter laneus YIT 12061</name>
    <dbReference type="NCBI Taxonomy" id="742817"/>
    <lineage>
        <taxon>Bacteria</taxon>
        <taxon>Pseudomonadati</taxon>
        <taxon>Bacteroidota</taxon>
        <taxon>Bacteroidia</taxon>
        <taxon>Bacteroidales</taxon>
        <taxon>Odoribacteraceae</taxon>
        <taxon>Odoribacter</taxon>
    </lineage>
</organism>
<dbReference type="CDD" id="cd14948">
    <property type="entry name" value="BACON"/>
    <property type="match status" value="2"/>
</dbReference>
<dbReference type="AlphaFoldDB" id="H1DL21"/>
<evidence type="ECO:0000313" key="1">
    <source>
        <dbReference type="EMBL" id="EHP45112.1"/>
    </source>
</evidence>
<gene>
    <name evidence="1" type="ORF">HMPREF9449_02957</name>
</gene>